<feature type="compositionally biased region" description="Basic and acidic residues" evidence="3">
    <location>
        <begin position="216"/>
        <end position="232"/>
    </location>
</feature>
<dbReference type="GeneID" id="9690036"/>
<feature type="region of interest" description="Disordered" evidence="3">
    <location>
        <begin position="436"/>
        <end position="482"/>
    </location>
</feature>
<feature type="compositionally biased region" description="Polar residues" evidence="3">
    <location>
        <begin position="334"/>
        <end position="348"/>
    </location>
</feature>
<feature type="compositionally biased region" description="Low complexity" evidence="3">
    <location>
        <begin position="236"/>
        <end position="246"/>
    </location>
</feature>
<evidence type="ECO:0000256" key="1">
    <source>
        <dbReference type="ARBA" id="ARBA00023054"/>
    </source>
</evidence>
<dbReference type="STRING" id="564608.C1N9C7"/>
<feature type="coiled-coil region" evidence="2">
    <location>
        <begin position="117"/>
        <end position="147"/>
    </location>
</feature>
<dbReference type="EMBL" id="GG663751">
    <property type="protein sequence ID" value="EEH51336.1"/>
    <property type="molecule type" value="Genomic_DNA"/>
</dbReference>
<organism evidence="5">
    <name type="scientific">Micromonas pusilla (strain CCMP1545)</name>
    <name type="common">Picoplanktonic green alga</name>
    <dbReference type="NCBI Taxonomy" id="564608"/>
    <lineage>
        <taxon>Eukaryota</taxon>
        <taxon>Viridiplantae</taxon>
        <taxon>Chlorophyta</taxon>
        <taxon>Mamiellophyceae</taxon>
        <taxon>Mamiellales</taxon>
        <taxon>Mamiellaceae</taxon>
        <taxon>Micromonas</taxon>
    </lineage>
</organism>
<dbReference type="OrthoDB" id="72772at2759"/>
<name>C1N9C7_MICPC</name>
<keyword evidence="5" id="KW-1185">Reference proteome</keyword>
<evidence type="ECO:0000256" key="2">
    <source>
        <dbReference type="SAM" id="Coils"/>
    </source>
</evidence>
<dbReference type="KEGG" id="mpp:MICPUCDRAFT_54453"/>
<reference evidence="4 5" key="1">
    <citation type="journal article" date="2009" name="Science">
        <title>Green evolution and dynamic adaptations revealed by genomes of the marine picoeukaryotes Micromonas.</title>
        <authorList>
            <person name="Worden A.Z."/>
            <person name="Lee J.H."/>
            <person name="Mock T."/>
            <person name="Rouze P."/>
            <person name="Simmons M.P."/>
            <person name="Aerts A.L."/>
            <person name="Allen A.E."/>
            <person name="Cuvelier M.L."/>
            <person name="Derelle E."/>
            <person name="Everett M.V."/>
            <person name="Foulon E."/>
            <person name="Grimwood J."/>
            <person name="Gundlach H."/>
            <person name="Henrissat B."/>
            <person name="Napoli C."/>
            <person name="McDonald S.M."/>
            <person name="Parker M.S."/>
            <person name="Rombauts S."/>
            <person name="Salamov A."/>
            <person name="Von Dassow P."/>
            <person name="Badger J.H."/>
            <person name="Coutinho P.M."/>
            <person name="Demir E."/>
            <person name="Dubchak I."/>
            <person name="Gentemann C."/>
            <person name="Eikrem W."/>
            <person name="Gready J.E."/>
            <person name="John U."/>
            <person name="Lanier W."/>
            <person name="Lindquist E.A."/>
            <person name="Lucas S."/>
            <person name="Mayer K.F."/>
            <person name="Moreau H."/>
            <person name="Not F."/>
            <person name="Otillar R."/>
            <person name="Panaud O."/>
            <person name="Pangilinan J."/>
            <person name="Paulsen I."/>
            <person name="Piegu B."/>
            <person name="Poliakov A."/>
            <person name="Robbens S."/>
            <person name="Schmutz J."/>
            <person name="Toulza E."/>
            <person name="Wyss T."/>
            <person name="Zelensky A."/>
            <person name="Zhou K."/>
            <person name="Armbrust E.V."/>
            <person name="Bhattacharya D."/>
            <person name="Goodenough U.W."/>
            <person name="Van de Peer Y."/>
            <person name="Grigoriev I.V."/>
        </authorList>
    </citation>
    <scope>NUCLEOTIDE SEQUENCE [LARGE SCALE GENOMIC DNA]</scope>
    <source>
        <strain evidence="4 5">CCMP1545</strain>
    </source>
</reference>
<feature type="compositionally biased region" description="Low complexity" evidence="3">
    <location>
        <begin position="10"/>
        <end position="19"/>
    </location>
</feature>
<evidence type="ECO:0000313" key="4">
    <source>
        <dbReference type="EMBL" id="EEH51336.1"/>
    </source>
</evidence>
<dbReference type="Proteomes" id="UP000001876">
    <property type="component" value="Unassembled WGS sequence"/>
</dbReference>
<dbReference type="RefSeq" id="XP_003064431.1">
    <property type="nucleotide sequence ID" value="XM_003064385.1"/>
</dbReference>
<dbReference type="GO" id="GO:0000323">
    <property type="term" value="C:lytic vacuole"/>
    <property type="evidence" value="ECO:0007669"/>
    <property type="project" value="TreeGrafter"/>
</dbReference>
<feature type="region of interest" description="Disordered" evidence="3">
    <location>
        <begin position="205"/>
        <end position="247"/>
    </location>
</feature>
<dbReference type="AlphaFoldDB" id="C1N9C7"/>
<dbReference type="GO" id="GO:0035493">
    <property type="term" value="P:SNARE complex assembly"/>
    <property type="evidence" value="ECO:0007669"/>
    <property type="project" value="TreeGrafter"/>
</dbReference>
<protein>
    <submittedName>
        <fullName evidence="4">Predicted protein</fullName>
    </submittedName>
</protein>
<evidence type="ECO:0000313" key="5">
    <source>
        <dbReference type="Proteomes" id="UP000001876"/>
    </source>
</evidence>
<proteinExistence type="predicted"/>
<keyword evidence="1 2" id="KW-0175">Coiled coil</keyword>
<feature type="region of interest" description="Disordered" evidence="3">
    <location>
        <begin position="315"/>
        <end position="348"/>
    </location>
</feature>
<feature type="compositionally biased region" description="Gly residues" evidence="3">
    <location>
        <begin position="448"/>
        <end position="464"/>
    </location>
</feature>
<feature type="region of interest" description="Disordered" evidence="3">
    <location>
        <begin position="1"/>
        <end position="43"/>
    </location>
</feature>
<dbReference type="PANTHER" id="PTHR15157:SF5">
    <property type="entry name" value="UV RADIATION RESISTANCE-ASSOCIATED GENE PROTEIN"/>
    <property type="match status" value="1"/>
</dbReference>
<dbReference type="PANTHER" id="PTHR15157">
    <property type="entry name" value="UV RADIATION RESISTANCE-ASSOCIATED GENE PROTEIN"/>
    <property type="match status" value="1"/>
</dbReference>
<sequence length="482" mass="49883">MPPDRGGPGASSSSAAASGRPPPPPSRGLNIATTTISPPASRDSFDAWAASARTLDAARARRDALRDRADARVLASSATSSARRLAEASASFARANRVARDLARIASRESRDADDAASALERRRLRLREASDALRDARQRVRDADHLLRGAFGRGRLHAQQRALTRERWARVGDVADAFDVDLHHSPAAADDDYAAATATARMNPPSIAGVPLDLAHADDDARPEGGGKGGEDDGSTSNSSSPFSLFGGGGGGGGASFAFPRDPVKASAALGHATSAVLQLARILDVPLRYPVAPGACQSYVSELRLVARPRFEPSAAEGKDAAKDAPAPPGDSTLNPSSATSGLGANPSVSWRRAEYPLFVDADDASRKKFTRAVELLCEDVRQLLRAHGLRAAGDGRGRRKCPNPLANIRRVYDARRLRCESAPAEAGAATMAVTEGSGVKDAREGGAGAGAGAGAGSGGDVQSGSSPPTDDVDLAWVDS</sequence>
<dbReference type="GO" id="GO:0005768">
    <property type="term" value="C:endosome"/>
    <property type="evidence" value="ECO:0007669"/>
    <property type="project" value="TreeGrafter"/>
</dbReference>
<dbReference type="GO" id="GO:0000149">
    <property type="term" value="F:SNARE binding"/>
    <property type="evidence" value="ECO:0007669"/>
    <property type="project" value="TreeGrafter"/>
</dbReference>
<accession>C1N9C7</accession>
<evidence type="ECO:0000256" key="3">
    <source>
        <dbReference type="SAM" id="MobiDB-lite"/>
    </source>
</evidence>
<gene>
    <name evidence="4" type="ORF">MICPUCDRAFT_54453</name>
</gene>